<evidence type="ECO:0000313" key="3">
    <source>
        <dbReference type="EMBL" id="AZG43600.1"/>
    </source>
</evidence>
<dbReference type="AlphaFoldDB" id="A0A3G8JH73"/>
<sequence>MDWGTLSSWIAAGISLASLGGVIVRAWWNRSTVDWEFAGEVRPAQGGLRFAGTVSNFGDGPAHRVVVYVHRPDAHRAERIGFAAFVEPGTGVEWSTVLTLDDLDDGATLSVGWTPPPIRRRSEVETPRWPMVTESVWSPDAEIARAAMGNRRRYVAEHGAEHRETWTPGSEFDDEAIGDGDSSGT</sequence>
<name>A0A3G8JH73_9ACTN</name>
<keyword evidence="4" id="KW-1185">Reference proteome</keyword>
<dbReference type="Proteomes" id="UP000271469">
    <property type="component" value="Chromosome"/>
</dbReference>
<dbReference type="EMBL" id="CP033972">
    <property type="protein sequence ID" value="AZG43600.1"/>
    <property type="molecule type" value="Genomic_DNA"/>
</dbReference>
<keyword evidence="2" id="KW-1133">Transmembrane helix</keyword>
<gene>
    <name evidence="3" type="ORF">D7316_00169</name>
</gene>
<keyword evidence="2" id="KW-0472">Membrane</keyword>
<feature type="transmembrane region" description="Helical" evidence="2">
    <location>
        <begin position="6"/>
        <end position="28"/>
    </location>
</feature>
<evidence type="ECO:0000313" key="4">
    <source>
        <dbReference type="Proteomes" id="UP000271469"/>
    </source>
</evidence>
<evidence type="ECO:0000256" key="2">
    <source>
        <dbReference type="SAM" id="Phobius"/>
    </source>
</evidence>
<dbReference type="KEGG" id="gom:D7316_00169"/>
<protein>
    <submittedName>
        <fullName evidence="3">Uncharacterized protein</fullName>
    </submittedName>
</protein>
<dbReference type="OrthoDB" id="9826341at2"/>
<keyword evidence="2" id="KW-0812">Transmembrane</keyword>
<proteinExistence type="predicted"/>
<evidence type="ECO:0000256" key="1">
    <source>
        <dbReference type="SAM" id="MobiDB-lite"/>
    </source>
</evidence>
<dbReference type="RefSeq" id="WP_124706617.1">
    <property type="nucleotide sequence ID" value="NZ_CP033972.1"/>
</dbReference>
<reference evidence="3 4" key="1">
    <citation type="submission" date="2018-11" db="EMBL/GenBank/DDBJ databases">
        <title>Gordonia insulae sp. nov., isolated from an island soil.</title>
        <authorList>
            <person name="Kim Y.S."/>
            <person name="Kim S.B."/>
        </authorList>
    </citation>
    <scope>NUCLEOTIDE SEQUENCE [LARGE SCALE GENOMIC DNA]</scope>
    <source>
        <strain evidence="3 4">MMS17-SY073</strain>
    </source>
</reference>
<organism evidence="3 4">
    <name type="scientific">Gordonia insulae</name>
    <dbReference type="NCBI Taxonomy" id="2420509"/>
    <lineage>
        <taxon>Bacteria</taxon>
        <taxon>Bacillati</taxon>
        <taxon>Actinomycetota</taxon>
        <taxon>Actinomycetes</taxon>
        <taxon>Mycobacteriales</taxon>
        <taxon>Gordoniaceae</taxon>
        <taxon>Gordonia</taxon>
    </lineage>
</organism>
<accession>A0A3G8JH73</accession>
<feature type="region of interest" description="Disordered" evidence="1">
    <location>
        <begin position="158"/>
        <end position="185"/>
    </location>
</feature>